<dbReference type="EMBL" id="LXQA010118167">
    <property type="protein sequence ID" value="MCI20114.1"/>
    <property type="molecule type" value="Genomic_DNA"/>
</dbReference>
<evidence type="ECO:0000256" key="1">
    <source>
        <dbReference type="SAM" id="MobiDB-lite"/>
    </source>
</evidence>
<reference evidence="2 3" key="1">
    <citation type="journal article" date="2018" name="Front. Plant Sci.">
        <title>Red Clover (Trifolium pratense) and Zigzag Clover (T. medium) - A Picture of Genomic Similarities and Differences.</title>
        <authorList>
            <person name="Dluhosova J."/>
            <person name="Istvanek J."/>
            <person name="Nedelnik J."/>
            <person name="Repkova J."/>
        </authorList>
    </citation>
    <scope>NUCLEOTIDE SEQUENCE [LARGE SCALE GENOMIC DNA]</scope>
    <source>
        <strain evidence="3">cv. 10/8</strain>
        <tissue evidence="2">Leaf</tissue>
    </source>
</reference>
<feature type="region of interest" description="Disordered" evidence="1">
    <location>
        <begin position="112"/>
        <end position="141"/>
    </location>
</feature>
<comment type="caution">
    <text evidence="2">The sequence shown here is derived from an EMBL/GenBank/DDBJ whole genome shotgun (WGS) entry which is preliminary data.</text>
</comment>
<sequence>RGVEISYAPDTIDGIFGFRPEYCSNETKIIMSRCHVVDVILRGGPIREGEMIARSIKRMVTGPNSYIGHPFVITTLCDRLQVPVDDNDTIVRPPEPLGRRFFRMAQRDLQVAEAAAAAPQPPPPAQQQELHQVPPHIPQQH</sequence>
<evidence type="ECO:0000313" key="2">
    <source>
        <dbReference type="EMBL" id="MCI20114.1"/>
    </source>
</evidence>
<proteinExistence type="predicted"/>
<dbReference type="Proteomes" id="UP000265520">
    <property type="component" value="Unassembled WGS sequence"/>
</dbReference>
<dbReference type="AlphaFoldDB" id="A0A392Q7K5"/>
<organism evidence="2 3">
    <name type="scientific">Trifolium medium</name>
    <dbReference type="NCBI Taxonomy" id="97028"/>
    <lineage>
        <taxon>Eukaryota</taxon>
        <taxon>Viridiplantae</taxon>
        <taxon>Streptophyta</taxon>
        <taxon>Embryophyta</taxon>
        <taxon>Tracheophyta</taxon>
        <taxon>Spermatophyta</taxon>
        <taxon>Magnoliopsida</taxon>
        <taxon>eudicotyledons</taxon>
        <taxon>Gunneridae</taxon>
        <taxon>Pentapetalae</taxon>
        <taxon>rosids</taxon>
        <taxon>fabids</taxon>
        <taxon>Fabales</taxon>
        <taxon>Fabaceae</taxon>
        <taxon>Papilionoideae</taxon>
        <taxon>50 kb inversion clade</taxon>
        <taxon>NPAAA clade</taxon>
        <taxon>Hologalegina</taxon>
        <taxon>IRL clade</taxon>
        <taxon>Trifolieae</taxon>
        <taxon>Trifolium</taxon>
    </lineage>
</organism>
<protein>
    <submittedName>
        <fullName evidence="2">Uncharacterized protein</fullName>
    </submittedName>
</protein>
<evidence type="ECO:0000313" key="3">
    <source>
        <dbReference type="Proteomes" id="UP000265520"/>
    </source>
</evidence>
<name>A0A392Q7K5_9FABA</name>
<accession>A0A392Q7K5</accession>
<feature type="non-terminal residue" evidence="2">
    <location>
        <position position="1"/>
    </location>
</feature>
<keyword evidence="3" id="KW-1185">Reference proteome</keyword>